<proteinExistence type="inferred from homology"/>
<dbReference type="KEGG" id="cdiv:CPM_0548"/>
<dbReference type="PANTHER" id="PTHR32338:SF11">
    <property type="entry name" value="[LYSW]-L-2-AMINOADIPATE_[LYSW]-L-GLUTAMATE PHOSPHATE REDUCTASE-RELATED"/>
    <property type="match status" value="1"/>
</dbReference>
<comment type="similarity">
    <text evidence="7">Belongs to the NAGSA dehydrogenase family. Type 1 subfamily. LysY sub-subfamily.</text>
</comment>
<evidence type="ECO:0000313" key="9">
    <source>
        <dbReference type="EMBL" id="SIM47854.1"/>
    </source>
</evidence>
<dbReference type="InterPro" id="IPR000534">
    <property type="entry name" value="Semialdehyde_DH_NAD-bd"/>
</dbReference>
<dbReference type="CDD" id="cd23939">
    <property type="entry name" value="AGPR_1_C_LysY"/>
    <property type="match status" value="1"/>
</dbReference>
<evidence type="ECO:0000259" key="8">
    <source>
        <dbReference type="SMART" id="SM00859"/>
    </source>
</evidence>
<dbReference type="Proteomes" id="UP000187822">
    <property type="component" value="Chromosome I"/>
</dbReference>
<comment type="catalytic activity">
    <reaction evidence="7">
        <text>[amino-group carrier protein]-C-terminal-N-(1-carboxy-5-oxopentan-1-yl)-L-glutamine + phosphate + NADP(+) = [amino-group carrier protein]-C-terminal-N-(1-carboxy-5-phosphooxy-5-oxopentan-1-yl)-L-glutamine + NADPH + H(+)</text>
        <dbReference type="Rhea" id="RHEA:41948"/>
        <dbReference type="Rhea" id="RHEA-COMP:9712"/>
        <dbReference type="Rhea" id="RHEA-COMP:9714"/>
        <dbReference type="ChEBI" id="CHEBI:15378"/>
        <dbReference type="ChEBI" id="CHEBI:43474"/>
        <dbReference type="ChEBI" id="CHEBI:57783"/>
        <dbReference type="ChEBI" id="CHEBI:58349"/>
        <dbReference type="ChEBI" id="CHEBI:78499"/>
        <dbReference type="ChEBI" id="CHEBI:78501"/>
        <dbReference type="EC" id="1.2.1.103"/>
    </reaction>
</comment>
<dbReference type="SMART" id="SM00859">
    <property type="entry name" value="Semialdhyde_dh"/>
    <property type="match status" value="1"/>
</dbReference>
<dbReference type="Proteomes" id="UP000195607">
    <property type="component" value="Chromosome I"/>
</dbReference>
<dbReference type="EMBL" id="LT719092">
    <property type="protein sequence ID" value="SJK84425.1"/>
    <property type="molecule type" value="Genomic_DNA"/>
</dbReference>
<dbReference type="GO" id="GO:0070401">
    <property type="term" value="F:NADP+ binding"/>
    <property type="evidence" value="ECO:0007669"/>
    <property type="project" value="InterPro"/>
</dbReference>
<organism evidence="9 12">
    <name type="scientific">Cuniculiplasma divulgatum</name>
    <dbReference type="NCBI Taxonomy" id="1673428"/>
    <lineage>
        <taxon>Archaea</taxon>
        <taxon>Methanobacteriati</taxon>
        <taxon>Thermoplasmatota</taxon>
        <taxon>Thermoplasmata</taxon>
        <taxon>Thermoplasmatales</taxon>
        <taxon>Cuniculiplasmataceae</taxon>
        <taxon>Cuniculiplasma</taxon>
    </lineage>
</organism>
<keyword evidence="5 7" id="KW-0560">Oxidoreductase</keyword>
<comment type="catalytic activity">
    <reaction evidence="7">
        <text>[amino-group carrier protein]-C-terminal-gamma-(L-glutamyl-5-semialdehyde)-L-glutamate + phosphate + NADP(+) = [amino-group carrier protein]-C-terminal-gamma-(5-phospho-L-glutamyl)-L-glutamate + NADPH + H(+)</text>
        <dbReference type="Rhea" id="RHEA:52668"/>
        <dbReference type="Rhea" id="RHEA-COMP:13313"/>
        <dbReference type="Rhea" id="RHEA-COMP:13327"/>
        <dbReference type="ChEBI" id="CHEBI:15378"/>
        <dbReference type="ChEBI" id="CHEBI:43474"/>
        <dbReference type="ChEBI" id="CHEBI:57783"/>
        <dbReference type="ChEBI" id="CHEBI:58349"/>
        <dbReference type="ChEBI" id="CHEBI:136717"/>
        <dbReference type="ChEBI" id="CHEBI:136761"/>
        <dbReference type="EC" id="1.2.1.106"/>
    </reaction>
</comment>
<dbReference type="NCBIfam" id="TIGR01850">
    <property type="entry name" value="argC"/>
    <property type="match status" value="1"/>
</dbReference>
<dbReference type="PANTHER" id="PTHR32338">
    <property type="entry name" value="N-ACETYL-GAMMA-GLUTAMYL-PHOSPHATE REDUCTASE, CHLOROPLASTIC-RELATED-RELATED"/>
    <property type="match status" value="1"/>
</dbReference>
<comment type="subcellular location">
    <subcellularLocation>
        <location evidence="7">Cytoplasm</location>
    </subcellularLocation>
</comment>
<evidence type="ECO:0000256" key="7">
    <source>
        <dbReference type="HAMAP-Rule" id="MF_02083"/>
    </source>
</evidence>
<dbReference type="GO" id="GO:0005737">
    <property type="term" value="C:cytoplasm"/>
    <property type="evidence" value="ECO:0007669"/>
    <property type="project" value="UniProtKB-SubCell"/>
</dbReference>
<reference evidence="11" key="2">
    <citation type="submission" date="2016-06" db="EMBL/GenBank/DDBJ databases">
        <authorList>
            <person name="Toshchakov V.S."/>
        </authorList>
    </citation>
    <scope>NUCLEOTIDE SEQUENCE [LARGE SCALE GENOMIC DNA]</scope>
    <source>
        <strain>PM4 (JCM 30641</strain>
        <strain evidence="11">\VKM B-2940)</strain>
    </source>
</reference>
<accession>A0A1N5THQ3</accession>
<feature type="domain" description="Semialdehyde dehydrogenase NAD-binding" evidence="8">
    <location>
        <begin position="3"/>
        <end position="142"/>
    </location>
</feature>
<dbReference type="AlphaFoldDB" id="A0A1N5THQ3"/>
<dbReference type="GO" id="GO:0019878">
    <property type="term" value="P:lysine biosynthetic process via aminoadipic acid"/>
    <property type="evidence" value="ECO:0007669"/>
    <property type="project" value="UniProtKB-UniRule"/>
</dbReference>
<reference evidence="9 12" key="1">
    <citation type="submission" date="2016-04" db="EMBL/GenBank/DDBJ databases">
        <authorList>
            <person name="Evans L.H."/>
            <person name="Alamgir A."/>
            <person name="Owens N."/>
            <person name="Weber N.D."/>
            <person name="Virtaneva K."/>
            <person name="Barbian K."/>
            <person name="Babar A."/>
            <person name="Rosenke K."/>
        </authorList>
    </citation>
    <scope>NUCLEOTIDE SEQUENCE [LARGE SCALE GENOMIC DNA]</scope>
    <source>
        <strain evidence="9">S5</strain>
        <strain evidence="12">S5(T) (JCM 30642 \VKM B-2941)</strain>
    </source>
</reference>
<evidence type="ECO:0000313" key="10">
    <source>
        <dbReference type="EMBL" id="SJK84425.1"/>
    </source>
</evidence>
<dbReference type="OrthoDB" id="372053at2157"/>
<dbReference type="Gene3D" id="3.30.360.10">
    <property type="entry name" value="Dihydrodipicolinate Reductase, domain 2"/>
    <property type="match status" value="1"/>
</dbReference>
<comment type="pathway">
    <text evidence="7">Amino-acid biosynthesis; L-arginine biosynthesis.</text>
</comment>
<dbReference type="GeneID" id="41587870"/>
<dbReference type="EMBL" id="LT671858">
    <property type="protein sequence ID" value="SIM47854.1"/>
    <property type="molecule type" value="Genomic_DNA"/>
</dbReference>
<dbReference type="EC" id="1.2.1.103" evidence="7"/>
<dbReference type="Pfam" id="PF01118">
    <property type="entry name" value="Semialdhyde_dh"/>
    <property type="match status" value="1"/>
</dbReference>
<dbReference type="GO" id="GO:0051287">
    <property type="term" value="F:NAD binding"/>
    <property type="evidence" value="ECO:0007669"/>
    <property type="project" value="InterPro"/>
</dbReference>
<comment type="pathway">
    <text evidence="7">Amino-acid biosynthesis; L-lysine biosynthesis via AAA pathway; L-lysine from L-alpha-aminoadipate (Thermus route): step 3/5.</text>
</comment>
<dbReference type="EC" id="1.2.1.106" evidence="7"/>
<dbReference type="InterPro" id="IPR037535">
    <property type="entry name" value="LysY"/>
</dbReference>
<dbReference type="STRING" id="1673428.CPM_0548"/>
<evidence type="ECO:0000313" key="11">
    <source>
        <dbReference type="Proteomes" id="UP000187822"/>
    </source>
</evidence>
<keyword evidence="11" id="KW-1185">Reference proteome</keyword>
<protein>
    <recommendedName>
        <fullName evidence="7">Putative [LysW]-L-2-aminoadipate/[LysW]-L-glutamate phosphate reductase</fullName>
        <ecNumber evidence="7">1.2.1.103</ecNumber>
        <ecNumber evidence="7">1.2.1.106</ecNumber>
    </recommendedName>
</protein>
<dbReference type="SUPFAM" id="SSF55347">
    <property type="entry name" value="Glyceraldehyde-3-phosphate dehydrogenase-like, C-terminal domain"/>
    <property type="match status" value="1"/>
</dbReference>
<dbReference type="InterPro" id="IPR058924">
    <property type="entry name" value="AGPR_dimerisation_dom"/>
</dbReference>
<keyword evidence="2 7" id="KW-0055">Arginine biosynthesis</keyword>
<dbReference type="UniPathway" id="UPA00068"/>
<evidence type="ECO:0000256" key="4">
    <source>
        <dbReference type="ARBA" id="ARBA00022857"/>
    </source>
</evidence>
<feature type="binding site" evidence="7">
    <location>
        <position position="317"/>
    </location>
    <ligand>
        <name>NADP(+)</name>
        <dbReference type="ChEBI" id="CHEBI:58349"/>
    </ligand>
</feature>
<keyword evidence="3 7" id="KW-0028">Amino-acid biosynthesis</keyword>
<feature type="active site" evidence="7">
    <location>
        <position position="150"/>
    </location>
</feature>
<feature type="binding site" evidence="7">
    <location>
        <begin position="10"/>
        <end position="13"/>
    </location>
    <ligand>
        <name>NADP(+)</name>
        <dbReference type="ChEBI" id="CHEBI:58349"/>
    </ligand>
</feature>
<dbReference type="GO" id="GO:0042450">
    <property type="term" value="P:L-arginine biosynthetic process via ornithine"/>
    <property type="evidence" value="ECO:0007669"/>
    <property type="project" value="UniProtKB-UniRule"/>
</dbReference>
<evidence type="ECO:0000256" key="1">
    <source>
        <dbReference type="ARBA" id="ARBA00022490"/>
    </source>
</evidence>
<dbReference type="InterPro" id="IPR000706">
    <property type="entry name" value="AGPR_type-1"/>
</dbReference>
<dbReference type="HAMAP" id="MF_00150">
    <property type="entry name" value="ArgC_type1"/>
    <property type="match status" value="1"/>
</dbReference>
<dbReference type="HAMAP" id="MF_02083">
    <property type="entry name" value="LysY"/>
    <property type="match status" value="1"/>
</dbReference>
<evidence type="ECO:0000256" key="3">
    <source>
        <dbReference type="ARBA" id="ARBA00022605"/>
    </source>
</evidence>
<dbReference type="CDD" id="cd17895">
    <property type="entry name" value="AGPR_1_N"/>
    <property type="match status" value="1"/>
</dbReference>
<evidence type="ECO:0000256" key="5">
    <source>
        <dbReference type="ARBA" id="ARBA00023002"/>
    </source>
</evidence>
<comment type="caution">
    <text evidence="7">Lacks conserved residue(s) required for the propagation of feature annotation.</text>
</comment>
<dbReference type="GO" id="GO:0003942">
    <property type="term" value="F:N-acetyl-gamma-glutamyl-phosphate reductase activity"/>
    <property type="evidence" value="ECO:0007669"/>
    <property type="project" value="InterPro"/>
</dbReference>
<gene>
    <name evidence="7" type="primary">lysY</name>
    <name evidence="10" type="ORF">CPM_0548</name>
    <name evidence="9" type="ORF">CSP5_0576</name>
</gene>
<sequence length="350" mass="38666">MKTVAIVGASGYVGGELLRLLLMHPEVEVKVATSQQHAGEYVFKAHPNLKGFTSMRFSMDTPEEAASKVDIVFMAVPHGSSIEHVPEMSEMGVKIVDMSADFRFRNQADYPVWYGWEHPAPDLLQKFVYGMPELHRKELKSARFISVPGCIASSSIYSIAPLAKAGFLDGVVVIDAKIGSSGSGNKPSMATHFSERYNSVRIYSPSGHRHIGEIEQELSIISGTKVKVTMSAHSINMVRGILTTSSVFVEREPKIQNIWNAYRTMYGEEPFVRFIMDPSGVYKYPDPKLVVGSNFIDLGFAIDRHVKRIVAIGSIDNLIKGAAGNAIQSMNIMEGFDEKEGLMMSPMRLV</sequence>
<dbReference type="Pfam" id="PF22698">
    <property type="entry name" value="Semialdhyde_dhC_1"/>
    <property type="match status" value="1"/>
</dbReference>
<dbReference type="InterPro" id="IPR050085">
    <property type="entry name" value="AGPR"/>
</dbReference>
<keyword evidence="6 7" id="KW-0457">Lysine biosynthesis</keyword>
<dbReference type="RefSeq" id="WP_021789881.1">
    <property type="nucleotide sequence ID" value="NZ_LT671858.1"/>
</dbReference>
<dbReference type="SUPFAM" id="SSF51735">
    <property type="entry name" value="NAD(P)-binding Rossmann-fold domains"/>
    <property type="match status" value="1"/>
</dbReference>
<evidence type="ECO:0000313" key="12">
    <source>
        <dbReference type="Proteomes" id="UP000195607"/>
    </source>
</evidence>
<dbReference type="Gene3D" id="3.40.50.720">
    <property type="entry name" value="NAD(P)-binding Rossmann-like Domain"/>
    <property type="match status" value="1"/>
</dbReference>
<dbReference type="InterPro" id="IPR036291">
    <property type="entry name" value="NAD(P)-bd_dom_sf"/>
</dbReference>
<keyword evidence="1 7" id="KW-0963">Cytoplasm</keyword>
<keyword evidence="4 7" id="KW-0521">NADP</keyword>
<reference evidence="10" key="3">
    <citation type="submission" date="2016-06" db="EMBL/GenBank/DDBJ databases">
        <authorList>
            <person name="Olsen C.W."/>
            <person name="Carey S."/>
            <person name="Hinshaw L."/>
            <person name="Karasin A.I."/>
        </authorList>
    </citation>
    <scope>NUCLEOTIDE SEQUENCE [LARGE SCALE GENOMIC DNA]</scope>
    <source>
        <strain evidence="10">PM4</strain>
    </source>
</reference>
<comment type="function">
    <text evidence="7">Involved in both the arginine and lysine biosynthetic pathways.</text>
</comment>
<evidence type="ECO:0000256" key="2">
    <source>
        <dbReference type="ARBA" id="ARBA00022571"/>
    </source>
</evidence>
<dbReference type="UniPathway" id="UPA00033">
    <property type="reaction ID" value="UER00037"/>
</dbReference>
<evidence type="ECO:0000256" key="6">
    <source>
        <dbReference type="ARBA" id="ARBA00023154"/>
    </source>
</evidence>
<name>A0A1N5THQ3_9ARCH</name>